<reference evidence="18 19" key="1">
    <citation type="submission" date="2016-02" db="EMBL/GenBank/DDBJ databases">
        <title>Complete genome sequencing and analysis of ATSB10, Dyella thiooxydans isolated from rhizosphere soil of sunflower (Helianthus annuus L.).</title>
        <authorList>
            <person name="Lee Y."/>
            <person name="Hwangbo K."/>
            <person name="Chung H."/>
            <person name="Yoo J."/>
            <person name="Kim K.Y."/>
            <person name="Sa T.M."/>
            <person name="Um Y."/>
            <person name="Madhaiyan M."/>
        </authorList>
    </citation>
    <scope>NUCLEOTIDE SEQUENCE [LARGE SCALE GENOMIC DNA]</scope>
    <source>
        <strain evidence="18 19">ATSB10</strain>
    </source>
</reference>
<evidence type="ECO:0000256" key="9">
    <source>
        <dbReference type="ARBA" id="ARBA00023077"/>
    </source>
</evidence>
<dbReference type="Gene3D" id="2.40.170.20">
    <property type="entry name" value="TonB-dependent receptor, beta-barrel domain"/>
    <property type="match status" value="1"/>
</dbReference>
<name>A0A169GXA1_9GAMM</name>
<dbReference type="InterPro" id="IPR039426">
    <property type="entry name" value="TonB-dep_rcpt-like"/>
</dbReference>
<dbReference type="InterPro" id="IPR036942">
    <property type="entry name" value="Beta-barrel_TonB_sf"/>
</dbReference>
<dbReference type="STRING" id="445710.ATSB10_31450"/>
<accession>A0A169GXA1</accession>
<dbReference type="Pfam" id="PF07715">
    <property type="entry name" value="Plug"/>
    <property type="match status" value="1"/>
</dbReference>
<dbReference type="Proteomes" id="UP000077255">
    <property type="component" value="Chromosome"/>
</dbReference>
<dbReference type="EMBL" id="CP014841">
    <property type="protein sequence ID" value="AND70599.1"/>
    <property type="molecule type" value="Genomic_DNA"/>
</dbReference>
<evidence type="ECO:0000259" key="17">
    <source>
        <dbReference type="Pfam" id="PF07715"/>
    </source>
</evidence>
<evidence type="ECO:0000256" key="12">
    <source>
        <dbReference type="PROSITE-ProRule" id="PRU01360"/>
    </source>
</evidence>
<keyword evidence="10 12" id="KW-0472">Membrane</keyword>
<comment type="similarity">
    <text evidence="12 14">Belongs to the TonB-dependent receptor family.</text>
</comment>
<keyword evidence="11 12" id="KW-0998">Cell outer membrane</keyword>
<feature type="domain" description="TonB-dependent receptor-like beta-barrel" evidence="16">
    <location>
        <begin position="287"/>
        <end position="730"/>
    </location>
</feature>
<proteinExistence type="inferred from homology"/>
<evidence type="ECO:0000256" key="14">
    <source>
        <dbReference type="RuleBase" id="RU003357"/>
    </source>
</evidence>
<evidence type="ECO:0000313" key="18">
    <source>
        <dbReference type="EMBL" id="AND70599.1"/>
    </source>
</evidence>
<feature type="domain" description="TonB-dependent receptor plug" evidence="17">
    <location>
        <begin position="59"/>
        <end position="169"/>
    </location>
</feature>
<evidence type="ECO:0000256" key="8">
    <source>
        <dbReference type="ARBA" id="ARBA00023065"/>
    </source>
</evidence>
<keyword evidence="6 15" id="KW-0732">Signal</keyword>
<comment type="subcellular location">
    <subcellularLocation>
        <location evidence="1 12">Cell outer membrane</location>
        <topology evidence="1 12">Multi-pass membrane protein</topology>
    </subcellularLocation>
</comment>
<protein>
    <recommendedName>
        <fullName evidence="20">TonB-denpendent receptor</fullName>
    </recommendedName>
</protein>
<keyword evidence="4" id="KW-0410">Iron transport</keyword>
<dbReference type="Pfam" id="PF00593">
    <property type="entry name" value="TonB_dep_Rec_b-barrel"/>
    <property type="match status" value="1"/>
</dbReference>
<dbReference type="PROSITE" id="PS52016">
    <property type="entry name" value="TONB_DEPENDENT_REC_3"/>
    <property type="match status" value="1"/>
</dbReference>
<evidence type="ECO:0000256" key="3">
    <source>
        <dbReference type="ARBA" id="ARBA00022452"/>
    </source>
</evidence>
<keyword evidence="5 12" id="KW-0812">Transmembrane</keyword>
<keyword evidence="19" id="KW-1185">Reference proteome</keyword>
<gene>
    <name evidence="18" type="ORF">ATSB10_31450</name>
</gene>
<evidence type="ECO:0000259" key="16">
    <source>
        <dbReference type="Pfam" id="PF00593"/>
    </source>
</evidence>
<evidence type="ECO:0000256" key="2">
    <source>
        <dbReference type="ARBA" id="ARBA00022448"/>
    </source>
</evidence>
<evidence type="ECO:0000256" key="13">
    <source>
        <dbReference type="PROSITE-ProRule" id="PRU10144"/>
    </source>
</evidence>
<dbReference type="SUPFAM" id="SSF56935">
    <property type="entry name" value="Porins"/>
    <property type="match status" value="1"/>
</dbReference>
<dbReference type="InterPro" id="IPR000531">
    <property type="entry name" value="Beta-barrel_TonB"/>
</dbReference>
<evidence type="ECO:0000256" key="5">
    <source>
        <dbReference type="ARBA" id="ARBA00022692"/>
    </source>
</evidence>
<dbReference type="KEGG" id="dtx:ATSB10_31450"/>
<evidence type="ECO:0000256" key="15">
    <source>
        <dbReference type="SAM" id="SignalP"/>
    </source>
</evidence>
<feature type="signal peptide" evidence="15">
    <location>
        <begin position="1"/>
        <end position="26"/>
    </location>
</feature>
<evidence type="ECO:0008006" key="20">
    <source>
        <dbReference type="Google" id="ProtNLM"/>
    </source>
</evidence>
<dbReference type="PROSITE" id="PS01156">
    <property type="entry name" value="TONB_DEPENDENT_REC_2"/>
    <property type="match status" value="1"/>
</dbReference>
<sequence>MSSRFPLRRTGLALALFAVLHGNVFATDVPVAAPADAPATAADNAKQLQTISVVATGETRQVQTIGREDIKAATPGTSALKVLNELPGVNFQSSDPWGAYEWSTTISLHGFDQSRLGFTLDNIPLGNMAYGVTNGLQVTRAISSDNIASVQLAQGAGALGTPSSSNLGGTVQFYSADPETKAGARVDQAIGSDNTRRTYVRLDTGDFHGLSTYVSYNHANTDKWKGYGSQRSNQINLKSVYQWGEGNRISLFVDSSKRKEYDYQDLSLTSQRVLGWNFDYYQPDWSKAVQAATAYQTTGQYNGVANGYPSALAGLPADYDWLDADYYAGGGIRHDNLAGLSGSFTLSDNLIWNLGTYYHGDRGEGQWTTPYTPSPASGVPLALRTTDYGLDRYGLTSSVQYTLGNNDIEVGVWGENSKNNIERNYFNLYGAYTGLWTIYDGETPFYRAFLQHYNYKTRMVYAEDTLHLMDGRLTVNFGAKSLRSTTDSASRVPTGAYAQGSIKASDGFLPQAGVDYRIDDFQDVYASYSKNINAYGALPFATSQAAFDASKGTLKPEGSQTLEAGYRVRGATYEAAADLYYTRFTNRLLQTTPCSAVQTCASQLNNVGSVDSRGADLSLIWRPMEGMRWLNTLSYGSTKYQDDYLNGGVVATKGKYVVGIPSWMFTSGLSYGVGGWNFTVDGKFTGKRYITYTNDSFVPSYWLFNAGASYDFGALAGLSDLRLALNVTNLTGKHYFATTGTNGYVAADPNGYNQTLQAGAPRQVFFNVSAKF</sequence>
<dbReference type="PATRIC" id="fig|445710.3.peg.3144"/>
<dbReference type="OrthoDB" id="15609at2"/>
<dbReference type="GO" id="GO:0009279">
    <property type="term" value="C:cell outer membrane"/>
    <property type="evidence" value="ECO:0007669"/>
    <property type="project" value="UniProtKB-SubCell"/>
</dbReference>
<dbReference type="InterPro" id="IPR012910">
    <property type="entry name" value="Plug_dom"/>
</dbReference>
<dbReference type="Gene3D" id="2.170.130.10">
    <property type="entry name" value="TonB-dependent receptor, plug domain"/>
    <property type="match status" value="1"/>
</dbReference>
<feature type="chain" id="PRO_5007901717" description="TonB-denpendent receptor" evidence="15">
    <location>
        <begin position="27"/>
        <end position="772"/>
    </location>
</feature>
<dbReference type="InterPro" id="IPR010917">
    <property type="entry name" value="TonB_rcpt_CS"/>
</dbReference>
<keyword evidence="7" id="KW-0408">Iron</keyword>
<evidence type="ECO:0000256" key="4">
    <source>
        <dbReference type="ARBA" id="ARBA00022496"/>
    </source>
</evidence>
<evidence type="ECO:0000256" key="1">
    <source>
        <dbReference type="ARBA" id="ARBA00004571"/>
    </source>
</evidence>
<keyword evidence="9 14" id="KW-0798">TonB box</keyword>
<dbReference type="GO" id="GO:0015344">
    <property type="term" value="F:siderophore uptake transmembrane transporter activity"/>
    <property type="evidence" value="ECO:0007669"/>
    <property type="project" value="TreeGrafter"/>
</dbReference>
<keyword evidence="3 12" id="KW-1134">Transmembrane beta strand</keyword>
<dbReference type="PANTHER" id="PTHR32552:SF89">
    <property type="entry name" value="CATECHOLATE SIDEROPHORE RECEPTOR FIU"/>
    <property type="match status" value="1"/>
</dbReference>
<keyword evidence="2 12" id="KW-0813">Transport</keyword>
<dbReference type="AlphaFoldDB" id="A0A169GXA1"/>
<organism evidence="18 19">
    <name type="scientific">Dyella thiooxydans</name>
    <dbReference type="NCBI Taxonomy" id="445710"/>
    <lineage>
        <taxon>Bacteria</taxon>
        <taxon>Pseudomonadati</taxon>
        <taxon>Pseudomonadota</taxon>
        <taxon>Gammaproteobacteria</taxon>
        <taxon>Lysobacterales</taxon>
        <taxon>Rhodanobacteraceae</taxon>
        <taxon>Dyella</taxon>
    </lineage>
</organism>
<dbReference type="PANTHER" id="PTHR32552">
    <property type="entry name" value="FERRICHROME IRON RECEPTOR-RELATED"/>
    <property type="match status" value="1"/>
</dbReference>
<dbReference type="InterPro" id="IPR037066">
    <property type="entry name" value="Plug_dom_sf"/>
</dbReference>
<feature type="short sequence motif" description="TonB C-terminal box" evidence="13">
    <location>
        <begin position="755"/>
        <end position="772"/>
    </location>
</feature>
<evidence type="ECO:0000313" key="19">
    <source>
        <dbReference type="Proteomes" id="UP000077255"/>
    </source>
</evidence>
<keyword evidence="8" id="KW-0406">Ion transport</keyword>
<evidence type="ECO:0000256" key="11">
    <source>
        <dbReference type="ARBA" id="ARBA00023237"/>
    </source>
</evidence>
<evidence type="ECO:0000256" key="10">
    <source>
        <dbReference type="ARBA" id="ARBA00023136"/>
    </source>
</evidence>
<evidence type="ECO:0000256" key="7">
    <source>
        <dbReference type="ARBA" id="ARBA00023004"/>
    </source>
</evidence>
<evidence type="ECO:0000256" key="6">
    <source>
        <dbReference type="ARBA" id="ARBA00022729"/>
    </source>
</evidence>